<accession>X0Y266</accession>
<dbReference type="AlphaFoldDB" id="X0Y266"/>
<evidence type="ECO:0000256" key="1">
    <source>
        <dbReference type="SAM" id="Phobius"/>
    </source>
</evidence>
<reference evidence="2" key="1">
    <citation type="journal article" date="2014" name="Front. Microbiol.">
        <title>High frequency of phylogenetically diverse reductive dehalogenase-homologous genes in deep subseafloor sedimentary metagenomes.</title>
        <authorList>
            <person name="Kawai M."/>
            <person name="Futagami T."/>
            <person name="Toyoda A."/>
            <person name="Takaki Y."/>
            <person name="Nishi S."/>
            <person name="Hori S."/>
            <person name="Arai W."/>
            <person name="Tsubouchi T."/>
            <person name="Morono Y."/>
            <person name="Uchiyama I."/>
            <person name="Ito T."/>
            <person name="Fujiyama A."/>
            <person name="Inagaki F."/>
            <person name="Takami H."/>
        </authorList>
    </citation>
    <scope>NUCLEOTIDE SEQUENCE</scope>
    <source>
        <strain evidence="2">Expedition CK06-06</strain>
    </source>
</reference>
<protein>
    <submittedName>
        <fullName evidence="2">Uncharacterized protein</fullName>
    </submittedName>
</protein>
<organism evidence="2">
    <name type="scientific">marine sediment metagenome</name>
    <dbReference type="NCBI Taxonomy" id="412755"/>
    <lineage>
        <taxon>unclassified sequences</taxon>
        <taxon>metagenomes</taxon>
        <taxon>ecological metagenomes</taxon>
    </lineage>
</organism>
<name>X0Y266_9ZZZZ</name>
<dbReference type="InterPro" id="IPR049886">
    <property type="entry name" value="CFI_box_CTERM_dom"/>
</dbReference>
<dbReference type="NCBIfam" id="NF041770">
    <property type="entry name" value="CFI_box_CTERM"/>
    <property type="match status" value="1"/>
</dbReference>
<sequence length="96" mass="10579">METLRNFRDSYMVTNPVGSALVSVYYKLSPPVADFIDEHPSLKPIVRVGLLPAVAMSTVAVNTTPAEKIAIVGSLALISILLTVWRRQRSRRLGRS</sequence>
<dbReference type="EMBL" id="BARS01050609">
    <property type="protein sequence ID" value="GAG49939.1"/>
    <property type="molecule type" value="Genomic_DNA"/>
</dbReference>
<keyword evidence="1" id="KW-1133">Transmembrane helix</keyword>
<comment type="caution">
    <text evidence="2">The sequence shown here is derived from an EMBL/GenBank/DDBJ whole genome shotgun (WGS) entry which is preliminary data.</text>
</comment>
<gene>
    <name evidence="2" type="ORF">S01H1_75517</name>
</gene>
<proteinExistence type="predicted"/>
<feature type="transmembrane region" description="Helical" evidence="1">
    <location>
        <begin position="69"/>
        <end position="85"/>
    </location>
</feature>
<evidence type="ECO:0000313" key="2">
    <source>
        <dbReference type="EMBL" id="GAG49939.1"/>
    </source>
</evidence>
<keyword evidence="1" id="KW-0812">Transmembrane</keyword>
<keyword evidence="1" id="KW-0472">Membrane</keyword>